<dbReference type="STRING" id="37546.A0A1B0G7B0"/>
<proteinExistence type="predicted"/>
<dbReference type="EMBL" id="CCAG010010879">
    <property type="status" value="NOT_ANNOTATED_CDS"/>
    <property type="molecule type" value="Genomic_DNA"/>
</dbReference>
<evidence type="ECO:0000256" key="1">
    <source>
        <dbReference type="SAM" id="MobiDB-lite"/>
    </source>
</evidence>
<feature type="region of interest" description="Disordered" evidence="1">
    <location>
        <begin position="217"/>
        <end position="261"/>
    </location>
</feature>
<protein>
    <recommendedName>
        <fullName evidence="5">HP domain-containing protein</fullName>
    </recommendedName>
</protein>
<dbReference type="Proteomes" id="UP000092444">
    <property type="component" value="Unassembled WGS sequence"/>
</dbReference>
<evidence type="ECO:0008006" key="5">
    <source>
        <dbReference type="Google" id="ProtNLM"/>
    </source>
</evidence>
<dbReference type="EnsemblMetazoa" id="GMOY009203-RA">
    <property type="protein sequence ID" value="GMOY009203-PA"/>
    <property type="gene ID" value="GMOY009203"/>
</dbReference>
<sequence length="2044" mass="228771">MVAWAGTTVQTSWRPQLPLPKEIPISDEHIDRFQYDDYQREIDIVDVNQRIVDHNMMDRFYHKDKKDATTSALSSSQMSHASSGGNKKWSFGRLFRRKKEIESESSTEDDRKAGFSPSQKHSRVNAATITNKTKKQKTSNRGSGKVSNGPELDRVVVNQSFLNHKRHYGHHAETEFFLPVEIMPVPKEHYYQNQQAQPQQPTQLKPQQQQYLPHATIINQDQHNRSHMSRSANSLERRSARSIQKNRSDYKSPPITNSQGNAIVCSSSEEELTSLNSATFSKHRSDESAYSGSQAGCNNNQNRKSRAARNERYYKRLSRDSENSNGQIPINYTSPPTSVHKWKTQPVPLSIYEASKESHASLKALKPNFQNINSNHGFQHSKLRNTSSLQHVAPYVQWSHVQQRPKNLQNSVNDAKRSVSYDSHIHLQKINNKQQTKLLPPPPPPRDPTRRVNITGHLQNASYGDLRPISYAFDQVGIPVMPANGLNGRCVSDDKIWAQTSHYQSINSLNMPQVQQSVQNQRNCRFTSKGKHGEQFEKTSSPNGLEFHYVADAAPRSRKPIHLLNQSNLPDETNDPPSSGILRTTKSGLPSSPPTLNASEFWKHLDKAVVQSQSPASRGRHSERATVLNGSMKPRSVSSSRVTELRSYPIPMYSEVYKPKRKPQASATSTATLQTSTDEVDSVICGSLFIKPSLDNEKTRVEIRNKDVNKSNSMPNHYQRRSSADLSLTTSNIYDAPVIEKNEQQHSAPVMLDAPLPSKRTVVGLHGIPQISFPRKKPTNLEEAINELEAIYKSLGLTDENEKKEGNASTTADFEKFALAHADEYEEEDSPTGEPDPIRDDVAYRNIKLANLQHKTVEKQPPFGIPLGPIVPASKTDYLHIESGGDIVCVKHSKTPDVVKDDLAVRTLRKEPPGSKERFIYPTESLIKKNRATRTQSANIYSLIQRDAAKPAGGDIMSLYYEWTPNVDRSGSMSDIHKNNSPNDIPSTLKLLQSLREQEQEVQLVKKVTVPFRHPSQGGAICQLPEVLRNPLAKDEKSSKPTPLPRKSITPEPLSSTTSQMEEALNKIAQDAQESSIKLTQELKELRKEALITASKPKNTKADEKNLDLELREIEKVSEAAKQCSKMLLDAWPVGKEEQSHKNLHKEDKLIKAIDQVSEAANKVCEKILNDMVVNETTKINDKTLMKSLESMQTSTIDDIAKRCMRQLKDLAEPTDYDNVRLGERNMVSTCNVETIEQNRQPLKELSNSNLTEYRGSHRVVTKPNSVIEEIDQIMKECEDQARDQGQTNSKDQANDEDKANKVKKSEACSATTSSFSSSSDCLVKSSSPSASRRQSSSITSFNPYSSSDYIKSPSSDFQAPSTDPIKTFSTTSYDVQTTTNSATSIVTTTTNSNVSYSPSSTPPPPPPPQSQSQPQPEESQPVQSTSNNMSIISVRPQNGHSSSPSQYNSSEELAQIFGHVDENTPRNQGNETTSNSSDKALPSNNTATVMCTAYTPQSNQDASSPAVEHVLSFCSSATTTTTTTKPFTKANVCLATTTHLIPQISYLESCHTNTNASPCHTHITKLENVLDVTDMLPMSGKKAESEEENEKNEANEDNENDGEEREEEEEEEEEEEKEKFSNNFNKIYASKLNIIIERPLEAEHCHPHERITQFESLNSLEEICSNPDSGNVSLADFPLSNLANANATLQLQTNYNTKYAISNTYITEVAINSSNGEPLSAVSVAEGFSRPPICQKLSPNLMESKTSQNDDNLKLLKGETAEEMQSKELLDFDRSENKNLQKAEIIQIYEENIHKQEDVLVDKKVQVLDESGEKRLNKNSADIYFKGDSINHTNGVYENEIRINSTETLNDSGDHDIRTNSDNEQGKVLNDYLDAESKLLDCSVTTETSMCQCKSNLVYETPQIQMNLMEEKIKYEFTIPTEENEIFEEENVEIKADMEKLQIVKDQDADNFIERDDNLRLRLQLQSPIKENDIDDAKAHTSTNADVQTVVNAFGEPRYMVNGLTLLEHIVVACTLGTLTNNDLLAMLLIIIGVIVIMAIGLF</sequence>
<accession>A0A1B0G7B0</accession>
<feature type="transmembrane region" description="Helical" evidence="2">
    <location>
        <begin position="2025"/>
        <end position="2043"/>
    </location>
</feature>
<feature type="region of interest" description="Disordered" evidence="1">
    <location>
        <begin position="1462"/>
        <end position="1484"/>
    </location>
</feature>
<feature type="region of interest" description="Disordered" evidence="1">
    <location>
        <begin position="431"/>
        <end position="450"/>
    </location>
</feature>
<name>A0A1B0G7B0_GLOMM</name>
<keyword evidence="2" id="KW-0812">Transmembrane</keyword>
<feature type="region of interest" description="Disordered" evidence="1">
    <location>
        <begin position="1034"/>
        <end position="1060"/>
    </location>
</feature>
<dbReference type="PhylomeDB" id="A0A1B0G7B0"/>
<feature type="compositionally biased region" description="Basic and acidic residues" evidence="1">
    <location>
        <begin position="1293"/>
        <end position="1307"/>
    </location>
</feature>
<feature type="compositionally biased region" description="Low complexity" evidence="1">
    <location>
        <begin position="1391"/>
        <end position="1400"/>
    </location>
</feature>
<feature type="compositionally biased region" description="Low complexity" evidence="1">
    <location>
        <begin position="1308"/>
        <end position="1346"/>
    </location>
</feature>
<feature type="region of interest" description="Disordered" evidence="1">
    <location>
        <begin position="101"/>
        <end position="151"/>
    </location>
</feature>
<evidence type="ECO:0000313" key="3">
    <source>
        <dbReference type="EnsemblMetazoa" id="GMOY009203-PA"/>
    </source>
</evidence>
<feature type="compositionally biased region" description="Acidic residues" evidence="1">
    <location>
        <begin position="1586"/>
        <end position="1617"/>
    </location>
</feature>
<feature type="region of interest" description="Disordered" evidence="1">
    <location>
        <begin position="278"/>
        <end position="341"/>
    </location>
</feature>
<keyword evidence="2" id="KW-0472">Membrane</keyword>
<feature type="region of interest" description="Disordered" evidence="1">
    <location>
        <begin position="1281"/>
        <end position="1346"/>
    </location>
</feature>
<feature type="region of interest" description="Disordered" evidence="1">
    <location>
        <begin position="611"/>
        <end position="643"/>
    </location>
</feature>
<feature type="compositionally biased region" description="Pro residues" evidence="1">
    <location>
        <begin position="1401"/>
        <end position="1410"/>
    </location>
</feature>
<feature type="compositionally biased region" description="Polar residues" evidence="1">
    <location>
        <begin position="1466"/>
        <end position="1484"/>
    </location>
</feature>
<dbReference type="VEuPathDB" id="VectorBase:GMOY009203"/>
<feature type="region of interest" description="Disordered" evidence="1">
    <location>
        <begin position="1391"/>
        <end position="1426"/>
    </location>
</feature>
<evidence type="ECO:0000313" key="4">
    <source>
        <dbReference type="Proteomes" id="UP000092444"/>
    </source>
</evidence>
<feature type="compositionally biased region" description="Polar residues" evidence="1">
    <location>
        <begin position="323"/>
        <end position="337"/>
    </location>
</feature>
<keyword evidence="2" id="KW-1133">Transmembrane helix</keyword>
<evidence type="ECO:0000256" key="2">
    <source>
        <dbReference type="SAM" id="Phobius"/>
    </source>
</evidence>
<feature type="compositionally biased region" description="Polar residues" evidence="1">
    <location>
        <begin position="288"/>
        <end position="302"/>
    </location>
</feature>
<feature type="compositionally biased region" description="Basic and acidic residues" evidence="1">
    <location>
        <begin position="308"/>
        <end position="322"/>
    </location>
</feature>
<keyword evidence="4" id="KW-1185">Reference proteome</keyword>
<feature type="compositionally biased region" description="Low complexity" evidence="1">
    <location>
        <begin position="1411"/>
        <end position="1426"/>
    </location>
</feature>
<reference evidence="3" key="1">
    <citation type="submission" date="2020-05" db="UniProtKB">
        <authorList>
            <consortium name="EnsemblMetazoa"/>
        </authorList>
    </citation>
    <scope>IDENTIFICATION</scope>
    <source>
        <strain evidence="3">Yale</strain>
    </source>
</reference>
<feature type="region of interest" description="Disordered" evidence="1">
    <location>
        <begin position="1580"/>
        <end position="1623"/>
    </location>
</feature>
<feature type="region of interest" description="Disordered" evidence="1">
    <location>
        <begin position="565"/>
        <end position="598"/>
    </location>
</feature>
<organism evidence="3 4">
    <name type="scientific">Glossina morsitans morsitans</name>
    <name type="common">Savannah tsetse fly</name>
    <dbReference type="NCBI Taxonomy" id="37546"/>
    <lineage>
        <taxon>Eukaryota</taxon>
        <taxon>Metazoa</taxon>
        <taxon>Ecdysozoa</taxon>
        <taxon>Arthropoda</taxon>
        <taxon>Hexapoda</taxon>
        <taxon>Insecta</taxon>
        <taxon>Pterygota</taxon>
        <taxon>Neoptera</taxon>
        <taxon>Endopterygota</taxon>
        <taxon>Diptera</taxon>
        <taxon>Brachycera</taxon>
        <taxon>Muscomorpha</taxon>
        <taxon>Hippoboscoidea</taxon>
        <taxon>Glossinidae</taxon>
        <taxon>Glossina</taxon>
    </lineage>
</organism>